<proteinExistence type="predicted"/>
<reference evidence="1" key="1">
    <citation type="submission" date="2022-01" db="EMBL/GenBank/DDBJ databases">
        <title>Genome Sequence Resource for Two Populations of Ditylenchus destructor, the Migratory Endoparasitic Phytonematode.</title>
        <authorList>
            <person name="Zhang H."/>
            <person name="Lin R."/>
            <person name="Xie B."/>
        </authorList>
    </citation>
    <scope>NUCLEOTIDE SEQUENCE</scope>
    <source>
        <strain evidence="1">BazhouSP</strain>
    </source>
</reference>
<accession>A0AAD4N8Q3</accession>
<sequence length="207" mass="24245">MIDKDPWEMIDKEPWKMTDKEHWMVDDRQGTLLQYHVHQAVMQGKHGILNESQLRLLRPVLVKLINRKVVTEAEKKVVMRMGLTWSNVKLNANEMLKDLDHEFAKPLPLDSLSVSEKDIEIEVDTRKKMLYLNVGEDPVICNVKFRLHAVMEKHNTFAASYRMMKDIESEVENEVALKKKTDPTAKMPKLRLIFTDKDENKKHLAEV</sequence>
<evidence type="ECO:0000313" key="2">
    <source>
        <dbReference type="Proteomes" id="UP001201812"/>
    </source>
</evidence>
<gene>
    <name evidence="1" type="ORF">DdX_03407</name>
</gene>
<organism evidence="1 2">
    <name type="scientific">Ditylenchus destructor</name>
    <dbReference type="NCBI Taxonomy" id="166010"/>
    <lineage>
        <taxon>Eukaryota</taxon>
        <taxon>Metazoa</taxon>
        <taxon>Ecdysozoa</taxon>
        <taxon>Nematoda</taxon>
        <taxon>Chromadorea</taxon>
        <taxon>Rhabditida</taxon>
        <taxon>Tylenchina</taxon>
        <taxon>Tylenchomorpha</taxon>
        <taxon>Sphaerularioidea</taxon>
        <taxon>Anguinidae</taxon>
        <taxon>Anguininae</taxon>
        <taxon>Ditylenchus</taxon>
    </lineage>
</organism>
<dbReference type="AlphaFoldDB" id="A0AAD4N8Q3"/>
<comment type="caution">
    <text evidence="1">The sequence shown here is derived from an EMBL/GenBank/DDBJ whole genome shotgun (WGS) entry which is preliminary data.</text>
</comment>
<dbReference type="Proteomes" id="UP001201812">
    <property type="component" value="Unassembled WGS sequence"/>
</dbReference>
<name>A0AAD4N8Q3_9BILA</name>
<dbReference type="EMBL" id="JAKKPZ010000003">
    <property type="protein sequence ID" value="KAI1723256.1"/>
    <property type="molecule type" value="Genomic_DNA"/>
</dbReference>
<protein>
    <submittedName>
        <fullName evidence="1">Uncharacterized protein</fullName>
    </submittedName>
</protein>
<keyword evidence="2" id="KW-1185">Reference proteome</keyword>
<evidence type="ECO:0000313" key="1">
    <source>
        <dbReference type="EMBL" id="KAI1723256.1"/>
    </source>
</evidence>